<organism evidence="8 9">
    <name type="scientific">Lachnellula cervina</name>
    <dbReference type="NCBI Taxonomy" id="1316786"/>
    <lineage>
        <taxon>Eukaryota</taxon>
        <taxon>Fungi</taxon>
        <taxon>Dikarya</taxon>
        <taxon>Ascomycota</taxon>
        <taxon>Pezizomycotina</taxon>
        <taxon>Leotiomycetes</taxon>
        <taxon>Helotiales</taxon>
        <taxon>Lachnaceae</taxon>
        <taxon>Lachnellula</taxon>
    </lineage>
</organism>
<dbReference type="InterPro" id="IPR003661">
    <property type="entry name" value="HisK_dim/P_dom"/>
</dbReference>
<feature type="domain" description="PAS" evidence="7">
    <location>
        <begin position="385"/>
        <end position="421"/>
    </location>
</feature>
<dbReference type="InterPro" id="IPR036097">
    <property type="entry name" value="HisK_dim/P_sf"/>
</dbReference>
<dbReference type="Gene3D" id="3.30.450.20">
    <property type="entry name" value="PAS domain"/>
    <property type="match status" value="2"/>
</dbReference>
<dbReference type="Pfam" id="PF02518">
    <property type="entry name" value="HATPase_c"/>
    <property type="match status" value="1"/>
</dbReference>
<keyword evidence="1 2" id="KW-0597">Phosphoprotein</keyword>
<name>A0A7D8YNN8_9HELO</name>
<dbReference type="Gene3D" id="1.10.287.130">
    <property type="match status" value="1"/>
</dbReference>
<dbReference type="Pfam" id="PF00072">
    <property type="entry name" value="Response_reg"/>
    <property type="match status" value="1"/>
</dbReference>
<evidence type="ECO:0000313" key="8">
    <source>
        <dbReference type="EMBL" id="TVY53500.1"/>
    </source>
</evidence>
<feature type="domain" description="Response regulatory" evidence="6">
    <location>
        <begin position="842"/>
        <end position="972"/>
    </location>
</feature>
<dbReference type="PROSITE" id="PS50110">
    <property type="entry name" value="RESPONSE_REGULATORY"/>
    <property type="match status" value="1"/>
</dbReference>
<dbReference type="PROSITE" id="PS50109">
    <property type="entry name" value="HIS_KIN"/>
    <property type="match status" value="1"/>
</dbReference>
<dbReference type="GO" id="GO:0000155">
    <property type="term" value="F:phosphorelay sensor kinase activity"/>
    <property type="evidence" value="ECO:0007669"/>
    <property type="project" value="InterPro"/>
</dbReference>
<feature type="compositionally biased region" description="Basic and acidic residues" evidence="4">
    <location>
        <begin position="12"/>
        <end position="25"/>
    </location>
</feature>
<dbReference type="PANTHER" id="PTHR43719">
    <property type="entry name" value="TWO-COMPONENT HISTIDINE KINASE"/>
    <property type="match status" value="1"/>
</dbReference>
<comment type="caution">
    <text evidence="8">The sequence shown here is derived from an EMBL/GenBank/DDBJ whole genome shotgun (WGS) entry which is preliminary data.</text>
</comment>
<dbReference type="Pfam" id="PF00512">
    <property type="entry name" value="HisKA"/>
    <property type="match status" value="1"/>
</dbReference>
<evidence type="ECO:0000256" key="3">
    <source>
        <dbReference type="SAM" id="Coils"/>
    </source>
</evidence>
<evidence type="ECO:0000259" key="7">
    <source>
        <dbReference type="PROSITE" id="PS50112"/>
    </source>
</evidence>
<dbReference type="InterPro" id="IPR003594">
    <property type="entry name" value="HATPase_dom"/>
</dbReference>
<dbReference type="InterPro" id="IPR011006">
    <property type="entry name" value="CheY-like_superfamily"/>
</dbReference>
<evidence type="ECO:0000259" key="5">
    <source>
        <dbReference type="PROSITE" id="PS50109"/>
    </source>
</evidence>
<keyword evidence="8" id="KW-0418">Kinase</keyword>
<dbReference type="SMART" id="SM00448">
    <property type="entry name" value="REC"/>
    <property type="match status" value="1"/>
</dbReference>
<dbReference type="SMART" id="SM00388">
    <property type="entry name" value="HisKA"/>
    <property type="match status" value="1"/>
</dbReference>
<feature type="modified residue" description="4-aspartylphosphate" evidence="2">
    <location>
        <position position="901"/>
    </location>
</feature>
<dbReference type="SUPFAM" id="SSF55874">
    <property type="entry name" value="ATPase domain of HSP90 chaperone/DNA topoisomerase II/histidine kinase"/>
    <property type="match status" value="1"/>
</dbReference>
<protein>
    <submittedName>
        <fullName evidence="8">Hybrid signal transduction histidine kinase K</fullName>
    </submittedName>
</protein>
<evidence type="ECO:0000259" key="6">
    <source>
        <dbReference type="PROSITE" id="PS50110"/>
    </source>
</evidence>
<dbReference type="InterPro" id="IPR000014">
    <property type="entry name" value="PAS"/>
</dbReference>
<dbReference type="InterPro" id="IPR035965">
    <property type="entry name" value="PAS-like_dom_sf"/>
</dbReference>
<keyword evidence="3" id="KW-0175">Coiled coil</keyword>
<dbReference type="SUPFAM" id="SSF55785">
    <property type="entry name" value="PYP-like sensor domain (PAS domain)"/>
    <property type="match status" value="1"/>
</dbReference>
<evidence type="ECO:0000256" key="2">
    <source>
        <dbReference type="PROSITE-ProRule" id="PRU00169"/>
    </source>
</evidence>
<feature type="coiled-coil region" evidence="3">
    <location>
        <begin position="361"/>
        <end position="395"/>
    </location>
</feature>
<dbReference type="Gene3D" id="3.40.50.2300">
    <property type="match status" value="1"/>
</dbReference>
<proteinExistence type="predicted"/>
<gene>
    <name evidence="8" type="primary">dhkK_5</name>
    <name evidence="8" type="ORF">LCER1_G003024</name>
</gene>
<dbReference type="InterPro" id="IPR001789">
    <property type="entry name" value="Sig_transdc_resp-reg_receiver"/>
</dbReference>
<dbReference type="EMBL" id="QGMG01000448">
    <property type="protein sequence ID" value="TVY53500.1"/>
    <property type="molecule type" value="Genomic_DNA"/>
</dbReference>
<dbReference type="InterPro" id="IPR004358">
    <property type="entry name" value="Sig_transdc_His_kin-like_C"/>
</dbReference>
<evidence type="ECO:0000256" key="1">
    <source>
        <dbReference type="ARBA" id="ARBA00022553"/>
    </source>
</evidence>
<dbReference type="InterPro" id="IPR036890">
    <property type="entry name" value="HATPase_C_sf"/>
</dbReference>
<dbReference type="SUPFAM" id="SSF47384">
    <property type="entry name" value="Homodimeric domain of signal transducing histidine kinase"/>
    <property type="match status" value="1"/>
</dbReference>
<reference evidence="8 9" key="1">
    <citation type="submission" date="2018-05" db="EMBL/GenBank/DDBJ databases">
        <title>Whole genome sequencing for identification of molecular markers to develop diagnostic detection tools for the regulated plant pathogen Lachnellula willkommii.</title>
        <authorList>
            <person name="Giroux E."/>
            <person name="Bilodeau G."/>
        </authorList>
    </citation>
    <scope>NUCLEOTIDE SEQUENCE [LARGE SCALE GENOMIC DNA]</scope>
    <source>
        <strain evidence="8 9">CBS 625.97</strain>
    </source>
</reference>
<keyword evidence="8" id="KW-0808">Transferase</keyword>
<dbReference type="PROSITE" id="PS50112">
    <property type="entry name" value="PAS"/>
    <property type="match status" value="1"/>
</dbReference>
<feature type="region of interest" description="Disordered" evidence="4">
    <location>
        <begin position="1"/>
        <end position="35"/>
    </location>
</feature>
<feature type="domain" description="Histidine kinase" evidence="5">
    <location>
        <begin position="533"/>
        <end position="803"/>
    </location>
</feature>
<dbReference type="CDD" id="cd17546">
    <property type="entry name" value="REC_hyHK_CKI1_RcsC-like"/>
    <property type="match status" value="1"/>
</dbReference>
<sequence length="987" mass="109921">MAGAGADADAAANKDTDTDTNRDLESNQPQQCIVPSPTSPLFHTGWETLLPSTNHVRFFASVDWAASPLGALSTWNAALRLQTFAVMSDSQAGCLYWGPQKVAIYNEAFVPLAGKAHPLLMGLAFEAGFPEIWPQIKPVFEASEVSGLAGDVHEIELFVERNHFMEEAFFTGNFNPIRGFSGKIEGFHNAVHEVTRQKVTHRRTTLLNRMVGSSRLHGENYPALLMTLLAEYERDISMALLYEIDDESVPGSQIVNLRGQIAVPKNHPIAPNKANLHCSEEGIIPCLRQAQDDIIDIPIDDKFAGIPWRGFSEGSRCISILPFSGGERLLGFLVVGANPRRPIDDDHHQFMRDLASKVSSIANSVVSAEEAQRRAEKLEKKLKDSDKKIRHMAQNATIGMLRLSIDGKVLWANDQYYDLTGQSIKSEERFRFLDNFLDEDRENAVAAWNRLSGGEGKVSVELRLKKMFVPPTGDPQPGCVTSTSFPYKEDGKTTSFMMYMSEISALKWAEQAEARKAEDAFEAKRQQEEFIDIVSHEMRNPLAAILMSADSITKSIAEVKEREITEARLLSALQSNVDSANTIVKCANHQKRIVDDVLTLSKLQYMMLAITPEPTRVQELVDSTLKMFESELQEKKITATASAEIETNNTDWVSCDPSRLTQIIVNFLTNAIKFTKDEGRREIKIKYGIATSEPRAAFRNGITWTPVDSTSPSPKSSLDRDPRQLIYLTFSVEDSGVGMDSMDMQNLFSRFTQANIKTSIKYGGSGLGLFICKRLAEKMGGEIGVAATKGNGSTFVFYIEAHRADLEENKNLPVNEFPFPLRSKCSPVGTKVPMELDLSNIYVLLVEDNVVNQTILAKQLKRAGCTVTIANHGLEALERLRETRLWHENLDGGKMDIILMDWEMPVMDGLTCAKEIRMLETTGQLVGHVEIIATTANARDEQLQKVLESGIDSVISKPFLVNDVLKQMRDRLSKVNDRVVPPRIKTS</sequence>
<feature type="compositionally biased region" description="Low complexity" evidence="4">
    <location>
        <begin position="1"/>
        <end position="11"/>
    </location>
</feature>
<dbReference type="InterPro" id="IPR005467">
    <property type="entry name" value="His_kinase_dom"/>
</dbReference>
<dbReference type="InterPro" id="IPR050956">
    <property type="entry name" value="2C_system_His_kinase"/>
</dbReference>
<dbReference type="Gene3D" id="3.30.565.10">
    <property type="entry name" value="Histidine kinase-like ATPase, C-terminal domain"/>
    <property type="match status" value="1"/>
</dbReference>
<keyword evidence="9" id="KW-1185">Reference proteome</keyword>
<dbReference type="PANTHER" id="PTHR43719:SF31">
    <property type="entry name" value="HISTIDINE KINASE"/>
    <property type="match status" value="1"/>
</dbReference>
<dbReference type="OrthoDB" id="60033at2759"/>
<accession>A0A7D8YNN8</accession>
<dbReference type="PRINTS" id="PR00344">
    <property type="entry name" value="BCTRLSENSOR"/>
</dbReference>
<evidence type="ECO:0000313" key="9">
    <source>
        <dbReference type="Proteomes" id="UP000481288"/>
    </source>
</evidence>
<dbReference type="Proteomes" id="UP000481288">
    <property type="component" value="Unassembled WGS sequence"/>
</dbReference>
<dbReference type="SMART" id="SM00387">
    <property type="entry name" value="HATPase_c"/>
    <property type="match status" value="1"/>
</dbReference>
<dbReference type="SUPFAM" id="SSF52172">
    <property type="entry name" value="CheY-like"/>
    <property type="match status" value="1"/>
</dbReference>
<dbReference type="CDD" id="cd00082">
    <property type="entry name" value="HisKA"/>
    <property type="match status" value="1"/>
</dbReference>
<evidence type="ECO:0000256" key="4">
    <source>
        <dbReference type="SAM" id="MobiDB-lite"/>
    </source>
</evidence>
<dbReference type="AlphaFoldDB" id="A0A7D8YNN8"/>